<keyword evidence="2" id="KW-1185">Reference proteome</keyword>
<dbReference type="EMBL" id="CM011679">
    <property type="protein sequence ID" value="TMS18337.1"/>
    <property type="molecule type" value="Genomic_DNA"/>
</dbReference>
<gene>
    <name evidence="1" type="ORF">E3U43_010663</name>
</gene>
<name>A0ACD3RFF6_LARCR</name>
<dbReference type="Proteomes" id="UP000793456">
    <property type="component" value="Chromosome VI"/>
</dbReference>
<organism evidence="1 2">
    <name type="scientific">Larimichthys crocea</name>
    <name type="common">Large yellow croaker</name>
    <name type="synonym">Pseudosciaena crocea</name>
    <dbReference type="NCBI Taxonomy" id="215358"/>
    <lineage>
        <taxon>Eukaryota</taxon>
        <taxon>Metazoa</taxon>
        <taxon>Chordata</taxon>
        <taxon>Craniata</taxon>
        <taxon>Vertebrata</taxon>
        <taxon>Euteleostomi</taxon>
        <taxon>Actinopterygii</taxon>
        <taxon>Neopterygii</taxon>
        <taxon>Teleostei</taxon>
        <taxon>Neoteleostei</taxon>
        <taxon>Acanthomorphata</taxon>
        <taxon>Eupercaria</taxon>
        <taxon>Sciaenidae</taxon>
        <taxon>Larimichthys</taxon>
    </lineage>
</organism>
<proteinExistence type="predicted"/>
<reference evidence="1" key="1">
    <citation type="submission" date="2018-11" db="EMBL/GenBank/DDBJ databases">
        <title>The sequence and de novo assembly of Larimichthys crocea genome using PacBio and Hi-C technologies.</title>
        <authorList>
            <person name="Xu P."/>
            <person name="Chen B."/>
            <person name="Zhou Z."/>
            <person name="Ke Q."/>
            <person name="Wu Y."/>
            <person name="Bai H."/>
            <person name="Pu F."/>
        </authorList>
    </citation>
    <scope>NUCLEOTIDE SEQUENCE</scope>
    <source>
        <tissue evidence="1">Muscle</tissue>
    </source>
</reference>
<accession>A0ACD3RFF6</accession>
<sequence length="126" mass="14473">MDFNGTWKVYYEENLEDFLKVIGAPQLIAKMRKEIKPVKVIEQNDKEFTCTIKTPVSTKVHSFILGKETEISTLDGRKFKCTMREENGKMITENEKYTSVQEIQGDELIETITAGSVTFISKSKRV</sequence>
<evidence type="ECO:0000313" key="1">
    <source>
        <dbReference type="EMBL" id="TMS18337.1"/>
    </source>
</evidence>
<protein>
    <submittedName>
        <fullName evidence="1">Uncharacterized protein</fullName>
    </submittedName>
</protein>
<comment type="caution">
    <text evidence="1">The sequence shown here is derived from an EMBL/GenBank/DDBJ whole genome shotgun (WGS) entry which is preliminary data.</text>
</comment>
<evidence type="ECO:0000313" key="2">
    <source>
        <dbReference type="Proteomes" id="UP000793456"/>
    </source>
</evidence>